<name>A0AAQ4EMR7_AMBAM</name>
<evidence type="ECO:0000313" key="2">
    <source>
        <dbReference type="Proteomes" id="UP001321473"/>
    </source>
</evidence>
<keyword evidence="2" id="KW-1185">Reference proteome</keyword>
<sequence>METKVAALGFLRRLWQKLFRRVEDAYGFRQPPAAAGPTVSPASNNGLVEAVDISAPASLAPLQELGGKDGQQHESSSTAEPAAVCVTSCSVGTRFTAAAARPAALRPRSEIKDGSVNSGAYPVALFYSVNTDPSDLQLVETDSGPEGSERCESGGAIAALDNDFDAAAEKACNDEPGFVNISWQRPLFLGETTLERSPQRCVMGVPVRLDPAVVCDLDSGPFDRSCHESVFYTEVSSK</sequence>
<reference evidence="1 2" key="1">
    <citation type="journal article" date="2023" name="Arcadia Sci">
        <title>De novo assembly of a long-read Amblyomma americanum tick genome.</title>
        <authorList>
            <person name="Chou S."/>
            <person name="Poskanzer K.E."/>
            <person name="Rollins M."/>
            <person name="Thuy-Boun P.S."/>
        </authorList>
    </citation>
    <scope>NUCLEOTIDE SEQUENCE [LARGE SCALE GENOMIC DNA]</scope>
    <source>
        <strain evidence="1">F_SG_1</strain>
        <tissue evidence="1">Salivary glands</tissue>
    </source>
</reference>
<protein>
    <submittedName>
        <fullName evidence="1">Uncharacterized protein</fullName>
    </submittedName>
</protein>
<dbReference type="Proteomes" id="UP001321473">
    <property type="component" value="Unassembled WGS sequence"/>
</dbReference>
<evidence type="ECO:0000313" key="1">
    <source>
        <dbReference type="EMBL" id="KAK8775868.1"/>
    </source>
</evidence>
<dbReference type="AlphaFoldDB" id="A0AAQ4EMR7"/>
<gene>
    <name evidence="1" type="ORF">V5799_030786</name>
</gene>
<accession>A0AAQ4EMR7</accession>
<organism evidence="1 2">
    <name type="scientific">Amblyomma americanum</name>
    <name type="common">Lone star tick</name>
    <dbReference type="NCBI Taxonomy" id="6943"/>
    <lineage>
        <taxon>Eukaryota</taxon>
        <taxon>Metazoa</taxon>
        <taxon>Ecdysozoa</taxon>
        <taxon>Arthropoda</taxon>
        <taxon>Chelicerata</taxon>
        <taxon>Arachnida</taxon>
        <taxon>Acari</taxon>
        <taxon>Parasitiformes</taxon>
        <taxon>Ixodida</taxon>
        <taxon>Ixodoidea</taxon>
        <taxon>Ixodidae</taxon>
        <taxon>Amblyomminae</taxon>
        <taxon>Amblyomma</taxon>
    </lineage>
</organism>
<comment type="caution">
    <text evidence="1">The sequence shown here is derived from an EMBL/GenBank/DDBJ whole genome shotgun (WGS) entry which is preliminary data.</text>
</comment>
<dbReference type="EMBL" id="JARKHS020013597">
    <property type="protein sequence ID" value="KAK8775868.1"/>
    <property type="molecule type" value="Genomic_DNA"/>
</dbReference>
<proteinExistence type="predicted"/>